<dbReference type="EMBL" id="SRIB01000003">
    <property type="protein sequence ID" value="TFZ41157.1"/>
    <property type="molecule type" value="Genomic_DNA"/>
</dbReference>
<evidence type="ECO:0000256" key="4">
    <source>
        <dbReference type="ARBA" id="ARBA00022989"/>
    </source>
</evidence>
<evidence type="ECO:0000256" key="1">
    <source>
        <dbReference type="ARBA" id="ARBA00004651"/>
    </source>
</evidence>
<keyword evidence="8" id="KW-1185">Reference proteome</keyword>
<feature type="transmembrane region" description="Helical" evidence="6">
    <location>
        <begin position="87"/>
        <end position="104"/>
    </location>
</feature>
<feature type="transmembrane region" description="Helical" evidence="6">
    <location>
        <begin position="124"/>
        <end position="143"/>
    </location>
</feature>
<evidence type="ECO:0000256" key="2">
    <source>
        <dbReference type="ARBA" id="ARBA00022475"/>
    </source>
</evidence>
<feature type="transmembrane region" description="Helical" evidence="6">
    <location>
        <begin position="12"/>
        <end position="29"/>
    </location>
</feature>
<dbReference type="PANTHER" id="PTHR32196">
    <property type="entry name" value="ABC TRANSPORTER PERMEASE PROTEIN YPHD-RELATED-RELATED"/>
    <property type="match status" value="1"/>
</dbReference>
<accession>A0A4Z0D8E3</accession>
<dbReference type="PANTHER" id="PTHR32196:SF69">
    <property type="entry name" value="BRANCHED-CHAIN AMINO ACID TRANSPORT SYSTEM, PERMEASE PROTEIN"/>
    <property type="match status" value="1"/>
</dbReference>
<dbReference type="InterPro" id="IPR001851">
    <property type="entry name" value="ABC_transp_permease"/>
</dbReference>
<evidence type="ECO:0000256" key="6">
    <source>
        <dbReference type="SAM" id="Phobius"/>
    </source>
</evidence>
<dbReference type="AlphaFoldDB" id="A0A4Z0D8E3"/>
<feature type="transmembrane region" description="Helical" evidence="6">
    <location>
        <begin position="58"/>
        <end position="80"/>
    </location>
</feature>
<dbReference type="CDD" id="cd06574">
    <property type="entry name" value="TM_PBP1_branched-chain-AA_like"/>
    <property type="match status" value="1"/>
</dbReference>
<feature type="transmembrane region" description="Helical" evidence="6">
    <location>
        <begin position="173"/>
        <end position="193"/>
    </location>
</feature>
<dbReference type="Pfam" id="PF02653">
    <property type="entry name" value="BPD_transp_2"/>
    <property type="match status" value="1"/>
</dbReference>
<evidence type="ECO:0000256" key="5">
    <source>
        <dbReference type="ARBA" id="ARBA00023136"/>
    </source>
</evidence>
<organism evidence="7 8">
    <name type="scientific">Soehngenia longivitae</name>
    <dbReference type="NCBI Taxonomy" id="2562294"/>
    <lineage>
        <taxon>Bacteria</taxon>
        <taxon>Bacillati</taxon>
        <taxon>Bacillota</taxon>
        <taxon>Tissierellia</taxon>
        <taxon>Tissierellales</taxon>
        <taxon>Tissierellaceae</taxon>
        <taxon>Soehngenia</taxon>
    </lineage>
</organism>
<proteinExistence type="predicted"/>
<name>A0A4Z0D8E3_9FIRM</name>
<keyword evidence="4 6" id="KW-1133">Transmembrane helix</keyword>
<evidence type="ECO:0000256" key="3">
    <source>
        <dbReference type="ARBA" id="ARBA00022692"/>
    </source>
</evidence>
<keyword evidence="2" id="KW-1003">Cell membrane</keyword>
<keyword evidence="5 6" id="KW-0472">Membrane</keyword>
<protein>
    <submittedName>
        <fullName evidence="7">ABC transporter permease</fullName>
    </submittedName>
</protein>
<gene>
    <name evidence="7" type="ORF">E4100_03400</name>
</gene>
<feature type="transmembrane region" description="Helical" evidence="6">
    <location>
        <begin position="199"/>
        <end position="216"/>
    </location>
</feature>
<dbReference type="GO" id="GO:0022857">
    <property type="term" value="F:transmembrane transporter activity"/>
    <property type="evidence" value="ECO:0007669"/>
    <property type="project" value="InterPro"/>
</dbReference>
<evidence type="ECO:0000313" key="7">
    <source>
        <dbReference type="EMBL" id="TFZ41157.1"/>
    </source>
</evidence>
<dbReference type="GO" id="GO:0005886">
    <property type="term" value="C:plasma membrane"/>
    <property type="evidence" value="ECO:0007669"/>
    <property type="project" value="UniProtKB-SubCell"/>
</dbReference>
<evidence type="ECO:0000313" key="8">
    <source>
        <dbReference type="Proteomes" id="UP000298381"/>
    </source>
</evidence>
<feature type="transmembrane region" description="Helical" evidence="6">
    <location>
        <begin position="256"/>
        <end position="273"/>
    </location>
</feature>
<comment type="caution">
    <text evidence="7">The sequence shown here is derived from an EMBL/GenBank/DDBJ whole genome shotgun (WGS) entry which is preliminary data.</text>
</comment>
<dbReference type="Proteomes" id="UP000298381">
    <property type="component" value="Unassembled WGS sequence"/>
</dbReference>
<dbReference type="RefSeq" id="WP_135270638.1">
    <property type="nucleotide sequence ID" value="NZ_SRIB01000003.1"/>
</dbReference>
<feature type="transmembrane region" description="Helical" evidence="6">
    <location>
        <begin position="228"/>
        <end position="250"/>
    </location>
</feature>
<comment type="subcellular location">
    <subcellularLocation>
        <location evidence="1">Cell membrane</location>
        <topology evidence="1">Multi-pass membrane protein</topology>
    </subcellularLocation>
</comment>
<keyword evidence="3 6" id="KW-0812">Transmembrane</keyword>
<dbReference type="OrthoDB" id="9778389at2"/>
<sequence length="301" mass="32261">MINLLETSIEQGLIFAVLAMGVMLTYKILDIADLTVEGSFSLGAFVFAKFAVSGFNPYIATLLSFVFGVLAGGITSFLYIKLKIKPLLSGILTMTILYSINLRLNGKANVALFNQQTLFSNTSAIFLALLIALFIKILLDIFLKTEIGYLLIATGDNETLVKSIGKNSDSFKALGLMLSNGLVALSGSLMAQYQGFADITMGNSIIVTALASVIIGDSIRKNSSLIKLTTRSILGACVYKIIGGVAIELGLNPTDLRAISAIIVILFISYNNFASQTNIKKLKTKIGGTKYVGNKKVAKEL</sequence>
<reference evidence="7 8" key="1">
    <citation type="submission" date="2019-03" db="EMBL/GenBank/DDBJ databases">
        <title>Draft genome sequence data and analysis of a Fermenting Bacterium, Soehngenia longevitae strain 1933PT, isolated from petroleum reservoir in Azerbaijan.</title>
        <authorList>
            <person name="Grouzdev D.S."/>
            <person name="Bidzhieva S.K."/>
            <person name="Sokolova D.S."/>
            <person name="Tourova T.P."/>
            <person name="Poltaraus A.B."/>
            <person name="Nazina T.N."/>
        </authorList>
    </citation>
    <scope>NUCLEOTIDE SEQUENCE [LARGE SCALE GENOMIC DNA]</scope>
    <source>
        <strain evidence="7 8">1933P</strain>
    </source>
</reference>